<feature type="transmembrane region" description="Helical" evidence="1">
    <location>
        <begin position="316"/>
        <end position="334"/>
    </location>
</feature>
<reference evidence="2 3" key="1">
    <citation type="submission" date="2019-10" db="EMBL/GenBank/DDBJ databases">
        <title>Rudanella paleaurantiibacter sp. nov., isolated from sludge.</title>
        <authorList>
            <person name="Xu S.Q."/>
        </authorList>
    </citation>
    <scope>NUCLEOTIDE SEQUENCE [LARGE SCALE GENOMIC DNA]</scope>
    <source>
        <strain evidence="2 3">HX-22-17</strain>
    </source>
</reference>
<feature type="transmembrane region" description="Helical" evidence="1">
    <location>
        <begin position="184"/>
        <end position="202"/>
    </location>
</feature>
<proteinExistence type="predicted"/>
<protein>
    <recommendedName>
        <fullName evidence="4">DUF2157 domain-containing protein</fullName>
    </recommendedName>
</protein>
<keyword evidence="3" id="KW-1185">Reference proteome</keyword>
<dbReference type="Proteomes" id="UP000488299">
    <property type="component" value="Unassembled WGS sequence"/>
</dbReference>
<feature type="transmembrane region" description="Helical" evidence="1">
    <location>
        <begin position="266"/>
        <end position="284"/>
    </location>
</feature>
<dbReference type="EMBL" id="WELI01000001">
    <property type="protein sequence ID" value="KAB7732774.1"/>
    <property type="molecule type" value="Genomic_DNA"/>
</dbReference>
<feature type="transmembrane region" description="Helical" evidence="1">
    <location>
        <begin position="52"/>
        <end position="76"/>
    </location>
</feature>
<evidence type="ECO:0000313" key="3">
    <source>
        <dbReference type="Proteomes" id="UP000488299"/>
    </source>
</evidence>
<keyword evidence="1" id="KW-0472">Membrane</keyword>
<dbReference type="RefSeq" id="WP_152122351.1">
    <property type="nucleotide sequence ID" value="NZ_WELI01000001.1"/>
</dbReference>
<accession>A0A7J5U4K8</accession>
<feature type="transmembrane region" description="Helical" evidence="1">
    <location>
        <begin position="214"/>
        <end position="238"/>
    </location>
</feature>
<organism evidence="2 3">
    <name type="scientific">Rudanella paleaurantiibacter</name>
    <dbReference type="NCBI Taxonomy" id="2614655"/>
    <lineage>
        <taxon>Bacteria</taxon>
        <taxon>Pseudomonadati</taxon>
        <taxon>Bacteroidota</taxon>
        <taxon>Cytophagia</taxon>
        <taxon>Cytophagales</taxon>
        <taxon>Cytophagaceae</taxon>
        <taxon>Rudanella</taxon>
    </lineage>
</organism>
<evidence type="ECO:0008006" key="4">
    <source>
        <dbReference type="Google" id="ProtNLM"/>
    </source>
</evidence>
<sequence>MKAYNPQHVRNRLVRQQAERWQREGLLKPEQLAAVRQAYPVSFRENNVFSEIGAFIFTGIAVGGAYALMMLFLSGLVDQADAFGLFNAVVGAGVLLLARWLIGRYHFYRSGPDNALIVMGAAFLLAALNVVLPGDVPFWLRCLLAVPLLLGFVWYYGDVILLFIALLAFYGAMFAGLLEFPWGRLALPFVLMAVSGALWFVLRRLKRAIPNSDYYADAFGIADWVLLGVLAAAGNYFVVRELNGLLADPVPGVYGDTEAPPVRWGALFWGLTFFFPGLYAWLGIQQKNRLLIILSILGIAAAVSTVRYYYPVGPLSIYLTLIGLVMIAVAVWLIRYLRQPRRGFTDVPDEESPRQFFLNAETLSLISTTGATLDRQPDLRYGGGEFGGGGAGKNY</sequence>
<feature type="transmembrane region" description="Helical" evidence="1">
    <location>
        <begin position="82"/>
        <end position="102"/>
    </location>
</feature>
<dbReference type="AlphaFoldDB" id="A0A7J5U4K8"/>
<comment type="caution">
    <text evidence="2">The sequence shown here is derived from an EMBL/GenBank/DDBJ whole genome shotgun (WGS) entry which is preliminary data.</text>
</comment>
<keyword evidence="1" id="KW-1133">Transmembrane helix</keyword>
<evidence type="ECO:0000313" key="2">
    <source>
        <dbReference type="EMBL" id="KAB7732774.1"/>
    </source>
</evidence>
<keyword evidence="1" id="KW-0812">Transmembrane</keyword>
<evidence type="ECO:0000256" key="1">
    <source>
        <dbReference type="SAM" id="Phobius"/>
    </source>
</evidence>
<name>A0A7J5U4K8_9BACT</name>
<feature type="transmembrane region" description="Helical" evidence="1">
    <location>
        <begin position="291"/>
        <end position="310"/>
    </location>
</feature>
<feature type="transmembrane region" description="Helical" evidence="1">
    <location>
        <begin position="114"/>
        <end position="132"/>
    </location>
</feature>
<gene>
    <name evidence="2" type="ORF">F5984_02145</name>
</gene>